<dbReference type="PROSITE" id="PS01047">
    <property type="entry name" value="HMA_1"/>
    <property type="match status" value="1"/>
</dbReference>
<evidence type="ECO:0000313" key="9">
    <source>
        <dbReference type="Proteomes" id="UP000741863"/>
    </source>
</evidence>
<feature type="domain" description="HMA" evidence="7">
    <location>
        <begin position="2"/>
        <end position="68"/>
    </location>
</feature>
<dbReference type="EMBL" id="JAFBEC010000012">
    <property type="protein sequence ID" value="MBM7634391.1"/>
    <property type="molecule type" value="Genomic_DNA"/>
</dbReference>
<evidence type="ECO:0000256" key="4">
    <source>
        <dbReference type="ARBA" id="ARBA00022842"/>
    </source>
</evidence>
<dbReference type="SUPFAM" id="SSF55008">
    <property type="entry name" value="HMA, heavy metal-associated domain"/>
    <property type="match status" value="1"/>
</dbReference>
<evidence type="ECO:0000256" key="1">
    <source>
        <dbReference type="ARBA" id="ARBA00004127"/>
    </source>
</evidence>
<evidence type="ECO:0000256" key="5">
    <source>
        <dbReference type="ARBA" id="ARBA00022967"/>
    </source>
</evidence>
<keyword evidence="5" id="KW-1278">Translocase</keyword>
<proteinExistence type="predicted"/>
<keyword evidence="3" id="KW-0187">Copper transport</keyword>
<organism evidence="8 9">
    <name type="scientific">Geomicrobium sediminis</name>
    <dbReference type="NCBI Taxonomy" id="1347788"/>
    <lineage>
        <taxon>Bacteria</taxon>
        <taxon>Bacillati</taxon>
        <taxon>Bacillota</taxon>
        <taxon>Bacilli</taxon>
        <taxon>Bacillales</taxon>
        <taxon>Geomicrobium</taxon>
    </lineage>
</organism>
<dbReference type="PRINTS" id="PR00942">
    <property type="entry name" value="CUATPASEI"/>
</dbReference>
<comment type="caution">
    <text evidence="8">The sequence shown here is derived from an EMBL/GenBank/DDBJ whole genome shotgun (WGS) entry which is preliminary data.</text>
</comment>
<dbReference type="InterPro" id="IPR006121">
    <property type="entry name" value="HMA_dom"/>
</dbReference>
<evidence type="ECO:0000313" key="8">
    <source>
        <dbReference type="EMBL" id="MBM7634391.1"/>
    </source>
</evidence>
<evidence type="ECO:0000256" key="3">
    <source>
        <dbReference type="ARBA" id="ARBA00022796"/>
    </source>
</evidence>
<reference evidence="8 9" key="1">
    <citation type="submission" date="2021-01" db="EMBL/GenBank/DDBJ databases">
        <title>Genomic Encyclopedia of Type Strains, Phase IV (KMG-IV): sequencing the most valuable type-strain genomes for metagenomic binning, comparative biology and taxonomic classification.</title>
        <authorList>
            <person name="Goeker M."/>
        </authorList>
    </citation>
    <scope>NUCLEOTIDE SEQUENCE [LARGE SCALE GENOMIC DNA]</scope>
    <source>
        <strain evidence="8 9">DSM 25540</strain>
    </source>
</reference>
<evidence type="ECO:0000259" key="7">
    <source>
        <dbReference type="PROSITE" id="PS50846"/>
    </source>
</evidence>
<dbReference type="InterPro" id="IPR017969">
    <property type="entry name" value="Heavy-metal-associated_CS"/>
</dbReference>
<keyword evidence="4" id="KW-0460">Magnesium</keyword>
<dbReference type="PANTHER" id="PTHR43520:SF8">
    <property type="entry name" value="P-TYPE CU(+) TRANSPORTER"/>
    <property type="match status" value="1"/>
</dbReference>
<comment type="subcellular location">
    <subcellularLocation>
        <location evidence="1">Endomembrane system</location>
        <topology evidence="1">Multi-pass membrane protein</topology>
    </subcellularLocation>
</comment>
<dbReference type="PROSITE" id="PS50846">
    <property type="entry name" value="HMA_2"/>
    <property type="match status" value="1"/>
</dbReference>
<keyword evidence="2" id="KW-0479">Metal-binding</keyword>
<dbReference type="Pfam" id="PF00403">
    <property type="entry name" value="HMA"/>
    <property type="match status" value="1"/>
</dbReference>
<keyword evidence="3" id="KW-0406">Ion transport</keyword>
<dbReference type="InterPro" id="IPR006122">
    <property type="entry name" value="HMA_Cu_ion-bd"/>
</dbReference>
<dbReference type="Gene3D" id="3.30.70.100">
    <property type="match status" value="1"/>
</dbReference>
<keyword evidence="3" id="KW-0813">Transport</keyword>
<accession>A0ABS2PGB6</accession>
<dbReference type="PANTHER" id="PTHR43520">
    <property type="entry name" value="ATP7, ISOFORM B"/>
    <property type="match status" value="1"/>
</dbReference>
<dbReference type="RefSeq" id="WP_204699170.1">
    <property type="nucleotide sequence ID" value="NZ_JAFBEC010000012.1"/>
</dbReference>
<keyword evidence="9" id="KW-1185">Reference proteome</keyword>
<keyword evidence="6" id="KW-0186">Copper</keyword>
<protein>
    <submittedName>
        <fullName evidence="8">Copper chaperone</fullName>
    </submittedName>
</protein>
<dbReference type="InterPro" id="IPR036163">
    <property type="entry name" value="HMA_dom_sf"/>
</dbReference>
<sequence>MKTIQLNVTGMSCGHCVSSIKGGVGTQAGVVEVDVDLSNGTVEIKFDSSKVQEIELKEMIEELGYDVA</sequence>
<evidence type="ECO:0000256" key="6">
    <source>
        <dbReference type="ARBA" id="ARBA00023008"/>
    </source>
</evidence>
<dbReference type="CDD" id="cd00371">
    <property type="entry name" value="HMA"/>
    <property type="match status" value="1"/>
</dbReference>
<dbReference type="Proteomes" id="UP000741863">
    <property type="component" value="Unassembled WGS sequence"/>
</dbReference>
<dbReference type="NCBIfam" id="TIGR00003">
    <property type="entry name" value="copper ion binding protein"/>
    <property type="match status" value="1"/>
</dbReference>
<name>A0ABS2PGB6_9BACL</name>
<gene>
    <name evidence="8" type="ORF">JOD17_003497</name>
</gene>
<evidence type="ECO:0000256" key="2">
    <source>
        <dbReference type="ARBA" id="ARBA00022723"/>
    </source>
</evidence>